<name>A0A915KNX0_ROMCU</name>
<proteinExistence type="predicted"/>
<dbReference type="WBParaSite" id="nRc.2.0.1.t39437-RA">
    <property type="protein sequence ID" value="nRc.2.0.1.t39437-RA"/>
    <property type="gene ID" value="nRc.2.0.1.g39437"/>
</dbReference>
<reference evidence="3" key="1">
    <citation type="submission" date="2022-11" db="UniProtKB">
        <authorList>
            <consortium name="WormBaseParasite"/>
        </authorList>
    </citation>
    <scope>IDENTIFICATION</scope>
</reference>
<evidence type="ECO:0000313" key="3">
    <source>
        <dbReference type="WBParaSite" id="nRc.2.0.1.t39437-RA"/>
    </source>
</evidence>
<organism evidence="2 3">
    <name type="scientific">Romanomermis culicivorax</name>
    <name type="common">Nematode worm</name>
    <dbReference type="NCBI Taxonomy" id="13658"/>
    <lineage>
        <taxon>Eukaryota</taxon>
        <taxon>Metazoa</taxon>
        <taxon>Ecdysozoa</taxon>
        <taxon>Nematoda</taxon>
        <taxon>Enoplea</taxon>
        <taxon>Dorylaimia</taxon>
        <taxon>Mermithida</taxon>
        <taxon>Mermithoidea</taxon>
        <taxon>Mermithidae</taxon>
        <taxon>Romanomermis</taxon>
    </lineage>
</organism>
<accession>A0A915KNX0</accession>
<dbReference type="AlphaFoldDB" id="A0A915KNX0"/>
<keyword evidence="2" id="KW-1185">Reference proteome</keyword>
<dbReference type="Proteomes" id="UP000887565">
    <property type="component" value="Unplaced"/>
</dbReference>
<feature type="region of interest" description="Disordered" evidence="1">
    <location>
        <begin position="24"/>
        <end position="57"/>
    </location>
</feature>
<evidence type="ECO:0000313" key="2">
    <source>
        <dbReference type="Proteomes" id="UP000887565"/>
    </source>
</evidence>
<evidence type="ECO:0000256" key="1">
    <source>
        <dbReference type="SAM" id="MobiDB-lite"/>
    </source>
</evidence>
<feature type="compositionally biased region" description="Basic and acidic residues" evidence="1">
    <location>
        <begin position="37"/>
        <end position="57"/>
    </location>
</feature>
<protein>
    <submittedName>
        <fullName evidence="3">Uncharacterized protein</fullName>
    </submittedName>
</protein>
<sequence>MQIKPRVSEEFAVAVELEFRPGHSSLAVPQSTSTDELDYHSRNRTTPDKSNRCRADRGEAGGLNRFGRRRRRLPLCHNCPNFVVEGYPPKIWSSAVGSCRNACRFLEILMEIGDKL</sequence>